<keyword evidence="2" id="KW-0677">Repeat</keyword>
<name>A0A8S4Q6W2_OWEFU</name>
<keyword evidence="3" id="KW-0863">Zinc-finger</keyword>
<dbReference type="PANTHER" id="PTHR24379">
    <property type="entry name" value="KRAB AND ZINC FINGER DOMAIN-CONTAINING"/>
    <property type="match status" value="1"/>
</dbReference>
<dbReference type="EMBL" id="CAIIXF020000012">
    <property type="protein sequence ID" value="CAH1802551.1"/>
    <property type="molecule type" value="Genomic_DNA"/>
</dbReference>
<dbReference type="Gene3D" id="3.30.40.10">
    <property type="entry name" value="Zinc/RING finger domain, C3HC4 (zinc finger)"/>
    <property type="match status" value="1"/>
</dbReference>
<dbReference type="InterPro" id="IPR013087">
    <property type="entry name" value="Znf_C2H2_type"/>
</dbReference>
<keyword evidence="4" id="KW-0862">Zinc</keyword>
<dbReference type="GO" id="GO:0008270">
    <property type="term" value="F:zinc ion binding"/>
    <property type="evidence" value="ECO:0007669"/>
    <property type="project" value="UniProtKB-KW"/>
</dbReference>
<feature type="non-terminal residue" evidence="6">
    <location>
        <position position="291"/>
    </location>
</feature>
<dbReference type="OrthoDB" id="10247051at2759"/>
<reference evidence="6" key="1">
    <citation type="submission" date="2022-03" db="EMBL/GenBank/DDBJ databases">
        <authorList>
            <person name="Martin C."/>
        </authorList>
    </citation>
    <scope>NUCLEOTIDE SEQUENCE</scope>
</reference>
<evidence type="ECO:0000313" key="6">
    <source>
        <dbReference type="EMBL" id="CAH1802551.1"/>
    </source>
</evidence>
<accession>A0A8S4Q6W2</accession>
<evidence type="ECO:0000256" key="2">
    <source>
        <dbReference type="ARBA" id="ARBA00022737"/>
    </source>
</evidence>
<evidence type="ECO:0000259" key="5">
    <source>
        <dbReference type="SMART" id="SM00355"/>
    </source>
</evidence>
<dbReference type="AlphaFoldDB" id="A0A8S4Q6W2"/>
<protein>
    <recommendedName>
        <fullName evidence="5">C2H2-type domain-containing protein</fullName>
    </recommendedName>
</protein>
<dbReference type="SUPFAM" id="SSF57667">
    <property type="entry name" value="beta-beta-alpha zinc fingers"/>
    <property type="match status" value="1"/>
</dbReference>
<feature type="domain" description="C2H2-type" evidence="5">
    <location>
        <begin position="49"/>
        <end position="69"/>
    </location>
</feature>
<dbReference type="Gene3D" id="3.30.160.60">
    <property type="entry name" value="Classic Zinc Finger"/>
    <property type="match status" value="1"/>
</dbReference>
<evidence type="ECO:0000313" key="7">
    <source>
        <dbReference type="Proteomes" id="UP000749559"/>
    </source>
</evidence>
<feature type="domain" description="C2H2-type" evidence="5">
    <location>
        <begin position="19"/>
        <end position="43"/>
    </location>
</feature>
<dbReference type="InterPro" id="IPR036236">
    <property type="entry name" value="Znf_C2H2_sf"/>
</dbReference>
<dbReference type="Proteomes" id="UP000749559">
    <property type="component" value="Unassembled WGS sequence"/>
</dbReference>
<feature type="non-terminal residue" evidence="6">
    <location>
        <position position="1"/>
    </location>
</feature>
<evidence type="ECO:0000256" key="1">
    <source>
        <dbReference type="ARBA" id="ARBA00022723"/>
    </source>
</evidence>
<dbReference type="SMART" id="SM00355">
    <property type="entry name" value="ZnF_C2H2"/>
    <property type="match status" value="3"/>
</dbReference>
<evidence type="ECO:0000256" key="3">
    <source>
        <dbReference type="ARBA" id="ARBA00022771"/>
    </source>
</evidence>
<proteinExistence type="predicted"/>
<keyword evidence="1" id="KW-0479">Metal-binding</keyword>
<gene>
    <name evidence="6" type="ORF">OFUS_LOCUS26219</name>
</gene>
<evidence type="ECO:0000256" key="4">
    <source>
        <dbReference type="ARBA" id="ARBA00022833"/>
    </source>
</evidence>
<feature type="domain" description="C2H2-type" evidence="5">
    <location>
        <begin position="76"/>
        <end position="99"/>
    </location>
</feature>
<comment type="caution">
    <text evidence="6">The sequence shown here is derived from an EMBL/GenBank/DDBJ whole genome shotgun (WGS) entry which is preliminary data.</text>
</comment>
<dbReference type="PANTHER" id="PTHR24379:SF121">
    <property type="entry name" value="C2H2-TYPE DOMAIN-CONTAINING PROTEIN"/>
    <property type="match status" value="1"/>
</dbReference>
<keyword evidence="7" id="KW-1185">Reference proteome</keyword>
<dbReference type="InterPro" id="IPR013083">
    <property type="entry name" value="Znf_RING/FYVE/PHD"/>
</dbReference>
<organism evidence="6 7">
    <name type="scientific">Owenia fusiformis</name>
    <name type="common">Polychaete worm</name>
    <dbReference type="NCBI Taxonomy" id="6347"/>
    <lineage>
        <taxon>Eukaryota</taxon>
        <taxon>Metazoa</taxon>
        <taxon>Spiralia</taxon>
        <taxon>Lophotrochozoa</taxon>
        <taxon>Annelida</taxon>
        <taxon>Polychaeta</taxon>
        <taxon>Sedentaria</taxon>
        <taxon>Canalipalpata</taxon>
        <taxon>Sabellida</taxon>
        <taxon>Oweniida</taxon>
        <taxon>Oweniidae</taxon>
        <taxon>Owenia</taxon>
    </lineage>
</organism>
<sequence length="291" mass="32553">ILLHHIDQHRRANWSSVLFACSFCPGNTFISSEEFRQHILSEHSDENYLFCADCSKNFSSITSLIQHISASRYKMYVCSLCNHTHCSLMQVKAHIAKKHVGCVVYLKKKEVSGKCAMEKEWNKMLMTYKKILSTAKKSTTRNTESFAKKSVSKQSAKNSDQAAAQIDFTESVGIGCQKCGQNLSMTDLETHHKKCQSEESITATCEACGQQVKMKDLDTHDRQCQKTKTNPNGLMYECGTCGTLESSPSLIKGHMSICTPTVEKLPWSLPSSEPDASIQRVYSCGFCPYNA</sequence>